<proteinExistence type="predicted"/>
<comment type="caution">
    <text evidence="1">The sequence shown here is derived from an EMBL/GenBank/DDBJ whole genome shotgun (WGS) entry which is preliminary data.</text>
</comment>
<keyword evidence="2" id="KW-1185">Reference proteome</keyword>
<dbReference type="GeneID" id="66071112"/>
<accession>A0A9P7V4U2</accession>
<dbReference type="AlphaFoldDB" id="A0A9P7V4U2"/>
<name>A0A9P7V4U2_9AGAR</name>
<dbReference type="KEGG" id="more:E1B28_002036"/>
<organism evidence="1 2">
    <name type="scientific">Marasmius oreades</name>
    <name type="common">fairy-ring Marasmius</name>
    <dbReference type="NCBI Taxonomy" id="181124"/>
    <lineage>
        <taxon>Eukaryota</taxon>
        <taxon>Fungi</taxon>
        <taxon>Dikarya</taxon>
        <taxon>Basidiomycota</taxon>
        <taxon>Agaricomycotina</taxon>
        <taxon>Agaricomycetes</taxon>
        <taxon>Agaricomycetidae</taxon>
        <taxon>Agaricales</taxon>
        <taxon>Marasmiineae</taxon>
        <taxon>Marasmiaceae</taxon>
        <taxon>Marasmius</taxon>
    </lineage>
</organism>
<protein>
    <submittedName>
        <fullName evidence="1">Uncharacterized protein</fullName>
    </submittedName>
</protein>
<dbReference type="RefSeq" id="XP_043016733.1">
    <property type="nucleotide sequence ID" value="XM_043148019.1"/>
</dbReference>
<gene>
    <name evidence="1" type="ORF">E1B28_002036</name>
</gene>
<evidence type="ECO:0000313" key="1">
    <source>
        <dbReference type="EMBL" id="KAG7100263.1"/>
    </source>
</evidence>
<evidence type="ECO:0000313" key="2">
    <source>
        <dbReference type="Proteomes" id="UP001049176"/>
    </source>
</evidence>
<dbReference type="EMBL" id="CM032181">
    <property type="protein sequence ID" value="KAG7100263.1"/>
    <property type="molecule type" value="Genomic_DNA"/>
</dbReference>
<reference evidence="1" key="1">
    <citation type="journal article" date="2021" name="Genome Biol. Evol.">
        <title>The assembled and annotated genome of the fairy-ring fungus Marasmius oreades.</title>
        <authorList>
            <person name="Hiltunen M."/>
            <person name="Ament-Velasquez S.L."/>
            <person name="Johannesson H."/>
        </authorList>
    </citation>
    <scope>NUCLEOTIDE SEQUENCE</scope>
    <source>
        <strain evidence="1">03SP1</strain>
    </source>
</reference>
<dbReference type="Proteomes" id="UP001049176">
    <property type="component" value="Chromosome 1"/>
</dbReference>
<sequence length="92" mass="10895">MFDGSTNAGHAGNCQWGLDIGIHQDNWSPYIHFRFGDEDHTCDDDEELKTGQRFETDPYTIRWKQEEKQQKEEEAKKYLGQPQIKPRRILKI</sequence>
<dbReference type="OrthoDB" id="2621411at2759"/>